<dbReference type="SUPFAM" id="SSF51182">
    <property type="entry name" value="RmlC-like cupins"/>
    <property type="match status" value="1"/>
</dbReference>
<sequence length="289" mass="32200">MSIYIKIDNYLFILDKIDHMGFFSSEDGGHALDLSMAETSRLPVTGVTMRYPQGHAVPMHQHCRGHLIYADRGLLRVETETGQWLVPPTSAVWLLPGVAHRLFVPVALRAHGLFVREDLCATLPESDRVVQVSGLAREIIVSLTGLDGRTENLRRAHLLGELLIEELRAPPPLPFHLPWPRDAQMQAVCQALIHDPGHDATAEDWADKLAMGGKTFHRRFLKGTGMSFGRWRQQLRLMSSLTLLMQGMPIIQVALASGYDSHSAYTTAFGKQFGHSPSAFMKHRPAAQT</sequence>
<dbReference type="GO" id="GO:0043565">
    <property type="term" value="F:sequence-specific DNA binding"/>
    <property type="evidence" value="ECO:0007669"/>
    <property type="project" value="InterPro"/>
</dbReference>
<keyword evidence="1" id="KW-0805">Transcription regulation</keyword>
<comment type="caution">
    <text evidence="5">The sequence shown here is derived from an EMBL/GenBank/DDBJ whole genome shotgun (WGS) entry which is preliminary data.</text>
</comment>
<evidence type="ECO:0000256" key="2">
    <source>
        <dbReference type="ARBA" id="ARBA00023125"/>
    </source>
</evidence>
<accession>A0A4R3UXZ2</accession>
<dbReference type="SUPFAM" id="SSF46689">
    <property type="entry name" value="Homeodomain-like"/>
    <property type="match status" value="1"/>
</dbReference>
<dbReference type="InterPro" id="IPR009057">
    <property type="entry name" value="Homeodomain-like_sf"/>
</dbReference>
<evidence type="ECO:0000259" key="4">
    <source>
        <dbReference type="PROSITE" id="PS01124"/>
    </source>
</evidence>
<organism evidence="5 6">
    <name type="scientific">Paracandidimonas soli</name>
    <dbReference type="NCBI Taxonomy" id="1917182"/>
    <lineage>
        <taxon>Bacteria</taxon>
        <taxon>Pseudomonadati</taxon>
        <taxon>Pseudomonadota</taxon>
        <taxon>Betaproteobacteria</taxon>
        <taxon>Burkholderiales</taxon>
        <taxon>Alcaligenaceae</taxon>
        <taxon>Paracandidimonas</taxon>
    </lineage>
</organism>
<dbReference type="PROSITE" id="PS00041">
    <property type="entry name" value="HTH_ARAC_FAMILY_1"/>
    <property type="match status" value="1"/>
</dbReference>
<dbReference type="Pfam" id="PF12833">
    <property type="entry name" value="HTH_18"/>
    <property type="match status" value="1"/>
</dbReference>
<dbReference type="InterPro" id="IPR003313">
    <property type="entry name" value="AraC-bd"/>
</dbReference>
<dbReference type="AlphaFoldDB" id="A0A4R3UXZ2"/>
<feature type="domain" description="HTH araC/xylS-type" evidence="4">
    <location>
        <begin position="186"/>
        <end position="283"/>
    </location>
</feature>
<dbReference type="Proteomes" id="UP000294692">
    <property type="component" value="Unassembled WGS sequence"/>
</dbReference>
<dbReference type="InterPro" id="IPR018060">
    <property type="entry name" value="HTH_AraC"/>
</dbReference>
<dbReference type="GO" id="GO:0003700">
    <property type="term" value="F:DNA-binding transcription factor activity"/>
    <property type="evidence" value="ECO:0007669"/>
    <property type="project" value="InterPro"/>
</dbReference>
<keyword evidence="3" id="KW-0804">Transcription</keyword>
<proteinExistence type="predicted"/>
<evidence type="ECO:0000256" key="3">
    <source>
        <dbReference type="ARBA" id="ARBA00023163"/>
    </source>
</evidence>
<dbReference type="InterPro" id="IPR011051">
    <property type="entry name" value="RmlC_Cupin_sf"/>
</dbReference>
<name>A0A4R3UXZ2_9BURK</name>
<dbReference type="PANTHER" id="PTHR11019:SF159">
    <property type="entry name" value="TRANSCRIPTIONAL REGULATOR-RELATED"/>
    <property type="match status" value="1"/>
</dbReference>
<evidence type="ECO:0000313" key="5">
    <source>
        <dbReference type="EMBL" id="TCU97175.1"/>
    </source>
</evidence>
<dbReference type="EMBL" id="SMBX01000006">
    <property type="protein sequence ID" value="TCU97175.1"/>
    <property type="molecule type" value="Genomic_DNA"/>
</dbReference>
<dbReference type="PANTHER" id="PTHR11019">
    <property type="entry name" value="HTH-TYPE TRANSCRIPTIONAL REGULATOR NIMR"/>
    <property type="match status" value="1"/>
</dbReference>
<evidence type="ECO:0000256" key="1">
    <source>
        <dbReference type="ARBA" id="ARBA00023015"/>
    </source>
</evidence>
<dbReference type="SMART" id="SM00342">
    <property type="entry name" value="HTH_ARAC"/>
    <property type="match status" value="1"/>
</dbReference>
<evidence type="ECO:0000313" key="6">
    <source>
        <dbReference type="Proteomes" id="UP000294692"/>
    </source>
</evidence>
<dbReference type="PROSITE" id="PS01124">
    <property type="entry name" value="HTH_ARAC_FAMILY_2"/>
    <property type="match status" value="1"/>
</dbReference>
<protein>
    <submittedName>
        <fullName evidence="5">AraC-like DNA-binding protein</fullName>
    </submittedName>
</protein>
<keyword evidence="6" id="KW-1185">Reference proteome</keyword>
<dbReference type="Gene3D" id="1.10.10.60">
    <property type="entry name" value="Homeodomain-like"/>
    <property type="match status" value="2"/>
</dbReference>
<gene>
    <name evidence="5" type="ORF">EV686_10654</name>
</gene>
<dbReference type="CDD" id="cd06124">
    <property type="entry name" value="cupin_NimR-like_N"/>
    <property type="match status" value="1"/>
</dbReference>
<dbReference type="Pfam" id="PF02311">
    <property type="entry name" value="AraC_binding"/>
    <property type="match status" value="1"/>
</dbReference>
<keyword evidence="2 5" id="KW-0238">DNA-binding</keyword>
<dbReference type="InterPro" id="IPR018062">
    <property type="entry name" value="HTH_AraC-typ_CS"/>
</dbReference>
<reference evidence="5 6" key="1">
    <citation type="submission" date="2019-03" db="EMBL/GenBank/DDBJ databases">
        <title>Genomic Encyclopedia of Type Strains, Phase IV (KMG-IV): sequencing the most valuable type-strain genomes for metagenomic binning, comparative biology and taxonomic classification.</title>
        <authorList>
            <person name="Goeker M."/>
        </authorList>
    </citation>
    <scope>NUCLEOTIDE SEQUENCE [LARGE SCALE GENOMIC DNA]</scope>
    <source>
        <strain evidence="5 6">DSM 100048</strain>
    </source>
</reference>